<sequence>MISSRWISRMSCSPLVYITFSLTMSDAWMCLSMGSSFILQSYLPYVWHISISNSLCFGLAYEAIRMGAMITSVLHLMLLAVSHYLSIMHPLRYRSLLTPEISLLCIVLSWLMPTACFLLFFSMVPGQAFLSSECSEITFFCMLTFRAIVATLICAPLALCILIYMRIFYVALRSQRRRRRNEGNTSRVRRSYNFKAVVTTGLVLGK</sequence>
<protein>
    <submittedName>
        <fullName evidence="13">G_PROTEIN_RECEP_F1_2 domain-containing protein</fullName>
    </submittedName>
</protein>
<keyword evidence="3 9" id="KW-0812">Transmembrane</keyword>
<feature type="transmembrane region" description="Helical" evidence="9">
    <location>
        <begin position="143"/>
        <end position="172"/>
    </location>
</feature>
<dbReference type="PANTHER" id="PTHR24249:SF418">
    <property type="entry name" value="G-PROTEIN COUPLED RECEPTORS FAMILY 1 PROFILE DOMAIN-CONTAINING PROTEIN"/>
    <property type="match status" value="1"/>
</dbReference>
<keyword evidence="5" id="KW-0297">G-protein coupled receptor</keyword>
<dbReference type="Proteomes" id="UP000270296">
    <property type="component" value="Unassembled WGS sequence"/>
</dbReference>
<keyword evidence="6 9" id="KW-0472">Membrane</keyword>
<dbReference type="WBParaSite" id="SBAD_0000431101-mRNA-1">
    <property type="protein sequence ID" value="SBAD_0000431101-mRNA-1"/>
    <property type="gene ID" value="SBAD_0000431101"/>
</dbReference>
<evidence type="ECO:0000256" key="4">
    <source>
        <dbReference type="ARBA" id="ARBA00022989"/>
    </source>
</evidence>
<keyword evidence="4 9" id="KW-1133">Transmembrane helix</keyword>
<evidence type="ECO:0000256" key="2">
    <source>
        <dbReference type="ARBA" id="ARBA00022475"/>
    </source>
</evidence>
<dbReference type="AlphaFoldDB" id="A0A183IKI4"/>
<evidence type="ECO:0000256" key="7">
    <source>
        <dbReference type="ARBA" id="ARBA00023170"/>
    </source>
</evidence>
<dbReference type="OrthoDB" id="9894375at2759"/>
<dbReference type="GO" id="GO:0005886">
    <property type="term" value="C:plasma membrane"/>
    <property type="evidence" value="ECO:0007669"/>
    <property type="project" value="UniProtKB-SubCell"/>
</dbReference>
<name>A0A183IKI4_9BILA</name>
<evidence type="ECO:0000313" key="11">
    <source>
        <dbReference type="EMBL" id="VDP03460.1"/>
    </source>
</evidence>
<dbReference type="InterPro" id="IPR000276">
    <property type="entry name" value="GPCR_Rhodpsn"/>
</dbReference>
<keyword evidence="2" id="KW-1003">Cell membrane</keyword>
<feature type="transmembrane region" description="Helical" evidence="9">
    <location>
        <begin position="63"/>
        <end position="81"/>
    </location>
</feature>
<reference evidence="13" key="1">
    <citation type="submission" date="2016-06" db="UniProtKB">
        <authorList>
            <consortium name="WormBaseParasite"/>
        </authorList>
    </citation>
    <scope>IDENTIFICATION</scope>
</reference>
<evidence type="ECO:0000256" key="1">
    <source>
        <dbReference type="ARBA" id="ARBA00004651"/>
    </source>
</evidence>
<comment type="subcellular location">
    <subcellularLocation>
        <location evidence="1">Cell membrane</location>
        <topology evidence="1">Multi-pass membrane protein</topology>
    </subcellularLocation>
</comment>
<dbReference type="GO" id="GO:0004930">
    <property type="term" value="F:G protein-coupled receptor activity"/>
    <property type="evidence" value="ECO:0007669"/>
    <property type="project" value="UniProtKB-KW"/>
</dbReference>
<feature type="transmembrane region" description="Helical" evidence="9">
    <location>
        <begin position="101"/>
        <end position="123"/>
    </location>
</feature>
<reference evidence="11 12" key="2">
    <citation type="submission" date="2018-11" db="EMBL/GenBank/DDBJ databases">
        <authorList>
            <consortium name="Pathogen Informatics"/>
        </authorList>
    </citation>
    <scope>NUCLEOTIDE SEQUENCE [LARGE SCALE GENOMIC DNA]</scope>
</reference>
<proteinExistence type="predicted"/>
<dbReference type="PROSITE" id="PS50262">
    <property type="entry name" value="G_PROTEIN_RECEP_F1_2"/>
    <property type="match status" value="1"/>
</dbReference>
<evidence type="ECO:0000256" key="9">
    <source>
        <dbReference type="SAM" id="Phobius"/>
    </source>
</evidence>
<keyword evidence="12" id="KW-1185">Reference proteome</keyword>
<organism evidence="13">
    <name type="scientific">Soboliphyme baturini</name>
    <dbReference type="NCBI Taxonomy" id="241478"/>
    <lineage>
        <taxon>Eukaryota</taxon>
        <taxon>Metazoa</taxon>
        <taxon>Ecdysozoa</taxon>
        <taxon>Nematoda</taxon>
        <taxon>Enoplea</taxon>
        <taxon>Dorylaimia</taxon>
        <taxon>Dioctophymatida</taxon>
        <taxon>Dioctophymatoidea</taxon>
        <taxon>Soboliphymatidae</taxon>
        <taxon>Soboliphyme</taxon>
    </lineage>
</organism>
<feature type="domain" description="G-protein coupled receptors family 1 profile" evidence="10">
    <location>
        <begin position="1"/>
        <end position="206"/>
    </location>
</feature>
<feature type="transmembrane region" description="Helical" evidence="9">
    <location>
        <begin position="15"/>
        <end position="43"/>
    </location>
</feature>
<evidence type="ECO:0000259" key="10">
    <source>
        <dbReference type="PROSITE" id="PS50262"/>
    </source>
</evidence>
<dbReference type="PANTHER" id="PTHR24249">
    <property type="entry name" value="HISTAMINE RECEPTOR-RELATED G-PROTEIN COUPLED RECEPTOR"/>
    <property type="match status" value="1"/>
</dbReference>
<evidence type="ECO:0000256" key="5">
    <source>
        <dbReference type="ARBA" id="ARBA00023040"/>
    </source>
</evidence>
<dbReference type="EMBL" id="UZAM01008144">
    <property type="protein sequence ID" value="VDP03460.1"/>
    <property type="molecule type" value="Genomic_DNA"/>
</dbReference>
<dbReference type="InterPro" id="IPR017452">
    <property type="entry name" value="GPCR_Rhodpsn_7TM"/>
</dbReference>
<evidence type="ECO:0000313" key="12">
    <source>
        <dbReference type="Proteomes" id="UP000270296"/>
    </source>
</evidence>
<keyword evidence="7" id="KW-0675">Receptor</keyword>
<evidence type="ECO:0000256" key="3">
    <source>
        <dbReference type="ARBA" id="ARBA00022692"/>
    </source>
</evidence>
<gene>
    <name evidence="11" type="ORF">SBAD_LOCUS4130</name>
</gene>
<evidence type="ECO:0000256" key="6">
    <source>
        <dbReference type="ARBA" id="ARBA00023136"/>
    </source>
</evidence>
<keyword evidence="8" id="KW-0807">Transducer</keyword>
<accession>A0A183IKI4</accession>
<dbReference type="Gene3D" id="1.20.1070.10">
    <property type="entry name" value="Rhodopsin 7-helix transmembrane proteins"/>
    <property type="match status" value="1"/>
</dbReference>
<dbReference type="InterPro" id="IPR050569">
    <property type="entry name" value="TAAR"/>
</dbReference>
<dbReference type="SUPFAM" id="SSF81321">
    <property type="entry name" value="Family A G protein-coupled receptor-like"/>
    <property type="match status" value="1"/>
</dbReference>
<dbReference type="Pfam" id="PF00001">
    <property type="entry name" value="7tm_1"/>
    <property type="match status" value="1"/>
</dbReference>
<evidence type="ECO:0000256" key="8">
    <source>
        <dbReference type="ARBA" id="ARBA00023224"/>
    </source>
</evidence>
<evidence type="ECO:0000313" key="13">
    <source>
        <dbReference type="WBParaSite" id="SBAD_0000431101-mRNA-1"/>
    </source>
</evidence>